<sequence length="68" mass="7725">MGLRLQLNGAYVQAEIIPSTSETLPEDKLNTLTDTRVRAIAEAWQTREFQRHYPEKSHGGTNLEVADR</sequence>
<organism evidence="1 2">
    <name type="scientific">Stephania yunnanensis</name>
    <dbReference type="NCBI Taxonomy" id="152371"/>
    <lineage>
        <taxon>Eukaryota</taxon>
        <taxon>Viridiplantae</taxon>
        <taxon>Streptophyta</taxon>
        <taxon>Embryophyta</taxon>
        <taxon>Tracheophyta</taxon>
        <taxon>Spermatophyta</taxon>
        <taxon>Magnoliopsida</taxon>
        <taxon>Ranunculales</taxon>
        <taxon>Menispermaceae</taxon>
        <taxon>Menispermoideae</taxon>
        <taxon>Cissampelideae</taxon>
        <taxon>Stephania</taxon>
    </lineage>
</organism>
<accession>A0AAP0JMP2</accession>
<dbReference type="EMBL" id="JBBNAF010000006">
    <property type="protein sequence ID" value="KAK9135677.1"/>
    <property type="molecule type" value="Genomic_DNA"/>
</dbReference>
<comment type="caution">
    <text evidence="1">The sequence shown here is derived from an EMBL/GenBank/DDBJ whole genome shotgun (WGS) entry which is preliminary data.</text>
</comment>
<evidence type="ECO:0000313" key="1">
    <source>
        <dbReference type="EMBL" id="KAK9135677.1"/>
    </source>
</evidence>
<reference evidence="1 2" key="1">
    <citation type="submission" date="2024-01" db="EMBL/GenBank/DDBJ databases">
        <title>Genome assemblies of Stephania.</title>
        <authorList>
            <person name="Yang L."/>
        </authorList>
    </citation>
    <scope>NUCLEOTIDE SEQUENCE [LARGE SCALE GENOMIC DNA]</scope>
    <source>
        <strain evidence="1">YNDBR</strain>
        <tissue evidence="1">Leaf</tissue>
    </source>
</reference>
<evidence type="ECO:0000313" key="2">
    <source>
        <dbReference type="Proteomes" id="UP001420932"/>
    </source>
</evidence>
<dbReference type="AlphaFoldDB" id="A0AAP0JMP2"/>
<gene>
    <name evidence="1" type="ORF">Syun_015007</name>
</gene>
<name>A0AAP0JMP2_9MAGN</name>
<protein>
    <submittedName>
        <fullName evidence="1">Uncharacterized protein</fullName>
    </submittedName>
</protein>
<proteinExistence type="predicted"/>
<dbReference type="Proteomes" id="UP001420932">
    <property type="component" value="Unassembled WGS sequence"/>
</dbReference>
<keyword evidence="2" id="KW-1185">Reference proteome</keyword>